<organism evidence="1 2">
    <name type="scientific">Rhizorhabdus histidinilytica</name>
    <dbReference type="NCBI Taxonomy" id="439228"/>
    <lineage>
        <taxon>Bacteria</taxon>
        <taxon>Pseudomonadati</taxon>
        <taxon>Pseudomonadota</taxon>
        <taxon>Alphaproteobacteria</taxon>
        <taxon>Sphingomonadales</taxon>
        <taxon>Sphingomonadaceae</taxon>
        <taxon>Rhizorhabdus</taxon>
    </lineage>
</organism>
<dbReference type="InterPro" id="IPR004304">
    <property type="entry name" value="FmdA_AmdA"/>
</dbReference>
<dbReference type="Gene3D" id="3.10.28.20">
    <property type="entry name" value="Acetamidase/Formamidase-like domains"/>
    <property type="match status" value="1"/>
</dbReference>
<dbReference type="AlphaFoldDB" id="A0A1T5BIH2"/>
<dbReference type="Gene3D" id="2.60.120.580">
    <property type="entry name" value="Acetamidase/Formamidase-like domains"/>
    <property type="match status" value="1"/>
</dbReference>
<dbReference type="PANTHER" id="PTHR31891:SF1">
    <property type="entry name" value="FORMAMIDASE C869.04-RELATED"/>
    <property type="match status" value="1"/>
</dbReference>
<dbReference type="STRING" id="439228.SAMN06295920_10349"/>
<sequence length="388" mass="41315">MANTVEIKRSGATAKDDPNCFNRLHWALEPVAHARPGDYIVYETRDAFDDQFNWSTTPADVAACDLNRVHPMTGPVHIEGAERGDALAVTIVDIAPYDYGYTVIVPGFGFLRDVIPGPFIANWKLDRLCAVSDQIPGVRVPMCAFPGSIGVLPGKPEVAAALEREGALAAAGGFALMPEPARALPAALFAEGAPYAAEGLRTVAPRENGGNMDIKAMQVGSTVLFPVLVDGAGLWTGDIHFAQGDGEVCGTAVEMAARVTLKCEVIKGGGKNIVFPHVTGNGQLRNTEPGRFHAIVGMPVKKKGEVPPHLAYLDSPKVAALTNLSEDLTLAARDALLRMIDWISETRGYSREQAYAICAAAVDLRIGQLVDVPNIIVSAVIPLDIFVE</sequence>
<dbReference type="EMBL" id="FUYM01000003">
    <property type="protein sequence ID" value="SKB47122.1"/>
    <property type="molecule type" value="Genomic_DNA"/>
</dbReference>
<dbReference type="Pfam" id="PF03069">
    <property type="entry name" value="FmdA_AmdA"/>
    <property type="match status" value="1"/>
</dbReference>
<accession>A0A1T5BIH2</accession>
<protein>
    <submittedName>
        <fullName evidence="1">Formamidase</fullName>
    </submittedName>
</protein>
<dbReference type="OrthoDB" id="7191628at2"/>
<evidence type="ECO:0000313" key="2">
    <source>
        <dbReference type="Proteomes" id="UP000189818"/>
    </source>
</evidence>
<dbReference type="SUPFAM" id="SSF141130">
    <property type="entry name" value="Acetamidase/Formamidase-like"/>
    <property type="match status" value="1"/>
</dbReference>
<keyword evidence="2" id="KW-1185">Reference proteome</keyword>
<dbReference type="GO" id="GO:0016811">
    <property type="term" value="F:hydrolase activity, acting on carbon-nitrogen (but not peptide) bonds, in linear amides"/>
    <property type="evidence" value="ECO:0007669"/>
    <property type="project" value="InterPro"/>
</dbReference>
<reference evidence="2" key="1">
    <citation type="submission" date="2017-02" db="EMBL/GenBank/DDBJ databases">
        <authorList>
            <person name="Varghese N."/>
            <person name="Submissions S."/>
        </authorList>
    </citation>
    <scope>NUCLEOTIDE SEQUENCE [LARGE SCALE GENOMIC DNA]</scope>
    <source>
        <strain evidence="2">UM2</strain>
    </source>
</reference>
<proteinExistence type="predicted"/>
<dbReference type="PANTHER" id="PTHR31891">
    <property type="entry name" value="FORMAMIDASE C869.04-RELATED"/>
    <property type="match status" value="1"/>
</dbReference>
<name>A0A1T5BIH2_9SPHN</name>
<gene>
    <name evidence="1" type="ORF">SAMN06295920_10349</name>
</gene>
<evidence type="ECO:0000313" key="1">
    <source>
        <dbReference type="EMBL" id="SKB47122.1"/>
    </source>
</evidence>
<dbReference type="Proteomes" id="UP000189818">
    <property type="component" value="Unassembled WGS sequence"/>
</dbReference>
<dbReference type="RefSeq" id="WP_079647394.1">
    <property type="nucleotide sequence ID" value="NZ_FUYM01000003.1"/>
</dbReference>